<dbReference type="EMBL" id="BLAY01000037">
    <property type="protein sequence ID" value="GET37981.1"/>
    <property type="molecule type" value="Genomic_DNA"/>
</dbReference>
<comment type="caution">
    <text evidence="1">The sequence shown here is derived from an EMBL/GenBank/DDBJ whole genome shotgun (WGS) entry which is preliminary data.</text>
</comment>
<organism evidence="1 2">
    <name type="scientific">Microseira wollei NIES-4236</name>
    <dbReference type="NCBI Taxonomy" id="2530354"/>
    <lineage>
        <taxon>Bacteria</taxon>
        <taxon>Bacillati</taxon>
        <taxon>Cyanobacteriota</taxon>
        <taxon>Cyanophyceae</taxon>
        <taxon>Oscillatoriophycideae</taxon>
        <taxon>Aerosakkonematales</taxon>
        <taxon>Aerosakkonemataceae</taxon>
        <taxon>Microseira</taxon>
    </lineage>
</organism>
<sequence length="217" mass="24832">MNKKPGESQPQSSLHLYFDRLLLKTIERIARKQTRGTRVSWEDAQQVAYEKVLQATQAGKFRKGGVEEFYHWAATVARFAIIDLVRHEQQFHCQSLDQNIPGTDVPLSETIADEFNLLDAFERADLVLKAIEAIALLNRRYPARAYLKLWQGRVEGKSQAQLAAELGVTQGAISKRWKELCHSIAQILGLLQVDAVKQELGQIHQQKTRRTRSQTKW</sequence>
<keyword evidence="2" id="KW-1185">Reference proteome</keyword>
<dbReference type="InterPro" id="IPR014284">
    <property type="entry name" value="RNA_pol_sigma-70_dom"/>
</dbReference>
<protein>
    <recommendedName>
        <fullName evidence="3">RNA polymerase sigma-70 region 2 domain-containing protein</fullName>
    </recommendedName>
</protein>
<reference evidence="1" key="1">
    <citation type="submission" date="2019-10" db="EMBL/GenBank/DDBJ databases">
        <title>Draft genome sequece of Microseira wollei NIES-4236.</title>
        <authorList>
            <person name="Yamaguchi H."/>
            <person name="Suzuki S."/>
            <person name="Kawachi M."/>
        </authorList>
    </citation>
    <scope>NUCLEOTIDE SEQUENCE</scope>
    <source>
        <strain evidence="1">NIES-4236</strain>
    </source>
</reference>
<dbReference type="GO" id="GO:0006352">
    <property type="term" value="P:DNA-templated transcription initiation"/>
    <property type="evidence" value="ECO:0007669"/>
    <property type="project" value="InterPro"/>
</dbReference>
<dbReference type="InterPro" id="IPR013325">
    <property type="entry name" value="RNA_pol_sigma_r2"/>
</dbReference>
<accession>A0AAV3X9J0</accession>
<dbReference type="SUPFAM" id="SSF88946">
    <property type="entry name" value="Sigma2 domain of RNA polymerase sigma factors"/>
    <property type="match status" value="1"/>
</dbReference>
<evidence type="ECO:0008006" key="3">
    <source>
        <dbReference type="Google" id="ProtNLM"/>
    </source>
</evidence>
<dbReference type="RefSeq" id="WP_226580372.1">
    <property type="nucleotide sequence ID" value="NZ_BLAY01000037.1"/>
</dbReference>
<dbReference type="Proteomes" id="UP001050975">
    <property type="component" value="Unassembled WGS sequence"/>
</dbReference>
<evidence type="ECO:0000313" key="2">
    <source>
        <dbReference type="Proteomes" id="UP001050975"/>
    </source>
</evidence>
<dbReference type="NCBIfam" id="TIGR02937">
    <property type="entry name" value="sigma70-ECF"/>
    <property type="match status" value="1"/>
</dbReference>
<name>A0AAV3X9J0_9CYAN</name>
<evidence type="ECO:0000313" key="1">
    <source>
        <dbReference type="EMBL" id="GET37981.1"/>
    </source>
</evidence>
<dbReference type="GO" id="GO:0003700">
    <property type="term" value="F:DNA-binding transcription factor activity"/>
    <property type="evidence" value="ECO:0007669"/>
    <property type="project" value="InterPro"/>
</dbReference>
<dbReference type="AlphaFoldDB" id="A0AAV3X9J0"/>
<gene>
    <name evidence="1" type="ORF">MiSe_27350</name>
</gene>
<proteinExistence type="predicted"/>